<evidence type="ECO:0000259" key="3">
    <source>
        <dbReference type="Pfam" id="PF01648"/>
    </source>
</evidence>
<keyword evidence="2 4" id="KW-0808">Transferase</keyword>
<dbReference type="InterPro" id="IPR037143">
    <property type="entry name" value="4-PPantetheinyl_Trfase_dom_sf"/>
</dbReference>
<proteinExistence type="predicted"/>
<dbReference type="EC" id="2.7.8.7" evidence="1"/>
<dbReference type="SUPFAM" id="SSF56214">
    <property type="entry name" value="4'-phosphopantetheinyl transferase"/>
    <property type="match status" value="1"/>
</dbReference>
<evidence type="ECO:0000313" key="4">
    <source>
        <dbReference type="EMBL" id="MBA4668975.1"/>
    </source>
</evidence>
<accession>A0A7C9ALY5</accession>
<dbReference type="EMBL" id="GISG01241978">
    <property type="protein sequence ID" value="MBA4668975.1"/>
    <property type="molecule type" value="Transcribed_RNA"/>
</dbReference>
<dbReference type="PANTHER" id="PTHR12215:SF15">
    <property type="entry name" value="4'-PHOSPHOPANTETHEINYL TRANSFERASE SUPERFAMILY-RELATED"/>
    <property type="match status" value="1"/>
</dbReference>
<name>A0A7C9ALY5_OPUST</name>
<dbReference type="GO" id="GO:0005829">
    <property type="term" value="C:cytosol"/>
    <property type="evidence" value="ECO:0007669"/>
    <property type="project" value="TreeGrafter"/>
</dbReference>
<evidence type="ECO:0000256" key="1">
    <source>
        <dbReference type="ARBA" id="ARBA00013172"/>
    </source>
</evidence>
<reference evidence="4" key="1">
    <citation type="journal article" date="2013" name="J. Plant Res.">
        <title>Effect of fungi and light on seed germination of three Opuntia species from semiarid lands of central Mexico.</title>
        <authorList>
            <person name="Delgado-Sanchez P."/>
            <person name="Jimenez-Bremont J.F."/>
            <person name="Guerrero-Gonzalez Mde L."/>
            <person name="Flores J."/>
        </authorList>
    </citation>
    <scope>NUCLEOTIDE SEQUENCE</scope>
    <source>
        <tissue evidence="4">Cladode</tissue>
    </source>
</reference>
<organism evidence="4">
    <name type="scientific">Opuntia streptacantha</name>
    <name type="common">Prickly pear cactus</name>
    <name type="synonym">Opuntia cardona</name>
    <dbReference type="NCBI Taxonomy" id="393608"/>
    <lineage>
        <taxon>Eukaryota</taxon>
        <taxon>Viridiplantae</taxon>
        <taxon>Streptophyta</taxon>
        <taxon>Embryophyta</taxon>
        <taxon>Tracheophyta</taxon>
        <taxon>Spermatophyta</taxon>
        <taxon>Magnoliopsida</taxon>
        <taxon>eudicotyledons</taxon>
        <taxon>Gunneridae</taxon>
        <taxon>Pentapetalae</taxon>
        <taxon>Caryophyllales</taxon>
        <taxon>Cactineae</taxon>
        <taxon>Cactaceae</taxon>
        <taxon>Opuntioideae</taxon>
        <taxon>Opuntia</taxon>
    </lineage>
</organism>
<protein>
    <recommendedName>
        <fullName evidence="1">holo-[acyl-carrier-protein] synthase</fullName>
        <ecNumber evidence="1">2.7.8.7</ecNumber>
    </recommendedName>
</protein>
<evidence type="ECO:0000256" key="2">
    <source>
        <dbReference type="ARBA" id="ARBA00022679"/>
    </source>
</evidence>
<feature type="domain" description="4'-phosphopantetheinyl transferase" evidence="3">
    <location>
        <begin position="32"/>
        <end position="110"/>
    </location>
</feature>
<dbReference type="InterPro" id="IPR050559">
    <property type="entry name" value="P-Pant_transferase_sf"/>
</dbReference>
<dbReference type="InterPro" id="IPR008278">
    <property type="entry name" value="4-PPantetheinyl_Trfase_dom"/>
</dbReference>
<dbReference type="GO" id="GO:0008897">
    <property type="term" value="F:holo-[acyl-carrier-protein] synthase activity"/>
    <property type="evidence" value="ECO:0007669"/>
    <property type="project" value="UniProtKB-EC"/>
</dbReference>
<dbReference type="Pfam" id="PF01648">
    <property type="entry name" value="ACPS"/>
    <property type="match status" value="1"/>
</dbReference>
<dbReference type="AlphaFoldDB" id="A0A7C9ALY5"/>
<sequence length="209" mass="23294">MQFASGDMLPPLHFNLSHTSSMVACGITAHSPVGIDVEEKKRIIKHDVMSFARRFFSPHEVEHLASISDPEKRQQELIKLWTLKESYVKALGRGFAACPFKTFSISSKASSISVSDVPYIAGSKVPEIVESTNISHKWQFALLEFADTHYAAICMEKDTGFEEPEDVPMMLRVWKTVPFQEDLCAFGTHSVATIGGLVKQLDSFSCNHV</sequence>
<reference evidence="4" key="2">
    <citation type="submission" date="2020-07" db="EMBL/GenBank/DDBJ databases">
        <authorList>
            <person name="Vera ALvarez R."/>
            <person name="Arias-Moreno D.M."/>
            <person name="Jimenez-Jacinto V."/>
            <person name="Jimenez-Bremont J.F."/>
            <person name="Swaminathan K."/>
            <person name="Moose S.P."/>
            <person name="Guerrero-Gonzalez M.L."/>
            <person name="Marino-Ramirez L."/>
            <person name="Landsman D."/>
            <person name="Rodriguez-Kessler M."/>
            <person name="Delgado-Sanchez P."/>
        </authorList>
    </citation>
    <scope>NUCLEOTIDE SEQUENCE</scope>
    <source>
        <tissue evidence="4">Cladode</tissue>
    </source>
</reference>
<dbReference type="PANTHER" id="PTHR12215">
    <property type="entry name" value="PHOSPHOPANTETHEINE TRANSFERASE"/>
    <property type="match status" value="1"/>
</dbReference>
<dbReference type="GO" id="GO:0019878">
    <property type="term" value="P:lysine biosynthetic process via aminoadipic acid"/>
    <property type="evidence" value="ECO:0007669"/>
    <property type="project" value="TreeGrafter"/>
</dbReference>
<dbReference type="Gene3D" id="3.90.470.20">
    <property type="entry name" value="4'-phosphopantetheinyl transferase domain"/>
    <property type="match status" value="1"/>
</dbReference>
<dbReference type="GO" id="GO:0000287">
    <property type="term" value="F:magnesium ion binding"/>
    <property type="evidence" value="ECO:0007669"/>
    <property type="project" value="InterPro"/>
</dbReference>